<dbReference type="EMBL" id="FR773153">
    <property type="protein sequence ID" value="CBY92615.1"/>
    <property type="molecule type" value="Genomic_DNA"/>
</dbReference>
<organism evidence="3 4">
    <name type="scientific">Mycoplasma haemofelis (strain Langford 1)</name>
    <name type="common">Haemobartonella felis</name>
    <dbReference type="NCBI Taxonomy" id="941640"/>
    <lineage>
        <taxon>Bacteria</taxon>
        <taxon>Bacillati</taxon>
        <taxon>Mycoplasmatota</taxon>
        <taxon>Mollicutes</taxon>
        <taxon>Mycoplasmataceae</taxon>
        <taxon>Mycoplasma</taxon>
    </lineage>
</organism>
<sequence>MKLVGVKFIAGGATAASAASVGTLGVYSVDWEEKPRDLVKTRSEDFSVTLKEEKETTVEPREEVSEQSSTTSLPAKPEPQPSDTSAQPVRAEEQQGTTCKVWKIDNKGKSNQSITSINWQQEKTNDRNSKLTNNKFWDDVDKACRGFEGKKSWKGNVYVTKSGDTWNYSGNDQKDWTPKKR</sequence>
<feature type="chain" id="PRO_5003236084" description="Lipoprotein" evidence="2">
    <location>
        <begin position="19"/>
        <end position="181"/>
    </location>
</feature>
<gene>
    <name evidence="3" type="ordered locus">HF1_06070</name>
</gene>
<evidence type="ECO:0000256" key="1">
    <source>
        <dbReference type="SAM" id="MobiDB-lite"/>
    </source>
</evidence>
<protein>
    <recommendedName>
        <fullName evidence="5">Lipoprotein</fullName>
    </recommendedName>
</protein>
<evidence type="ECO:0000256" key="2">
    <source>
        <dbReference type="SAM" id="SignalP"/>
    </source>
</evidence>
<reference evidence="3 4" key="1">
    <citation type="journal article" date="2011" name="J. Bacteriol.">
        <title>Complete genome sequence of Mycoplasma haemofelis, a hemotropic mycoplasma.</title>
        <authorList>
            <person name="Barker E.N."/>
            <person name="Helps C.R."/>
            <person name="Peters I.R."/>
            <person name="Darby A.C."/>
            <person name="Radford A.D."/>
            <person name="Tasker S."/>
        </authorList>
    </citation>
    <scope>NUCLEOTIDE SEQUENCE [LARGE SCALE GENOMIC DNA]</scope>
    <source>
        <strain evidence="3 4">Langford 1</strain>
    </source>
</reference>
<dbReference type="KEGG" id="mha:HF1_06070"/>
<feature type="compositionally biased region" description="Polar residues" evidence="1">
    <location>
        <begin position="109"/>
        <end position="122"/>
    </location>
</feature>
<evidence type="ECO:0000313" key="4">
    <source>
        <dbReference type="Proteomes" id="UP000008637"/>
    </source>
</evidence>
<dbReference type="HOGENOM" id="CLU_1675920_0_0_14"/>
<keyword evidence="2" id="KW-0732">Signal</keyword>
<proteinExistence type="predicted"/>
<keyword evidence="4" id="KW-1185">Reference proteome</keyword>
<feature type="compositionally biased region" description="Basic and acidic residues" evidence="1">
    <location>
        <begin position="40"/>
        <end position="64"/>
    </location>
</feature>
<feature type="compositionally biased region" description="Basic and acidic residues" evidence="1">
    <location>
        <begin position="172"/>
        <end position="181"/>
    </location>
</feature>
<feature type="compositionally biased region" description="Polar residues" evidence="1">
    <location>
        <begin position="162"/>
        <end position="171"/>
    </location>
</feature>
<dbReference type="AlphaFoldDB" id="E8ZHJ4"/>
<evidence type="ECO:0008006" key="5">
    <source>
        <dbReference type="Google" id="ProtNLM"/>
    </source>
</evidence>
<name>E8ZHJ4_MYCHL</name>
<feature type="region of interest" description="Disordered" evidence="1">
    <location>
        <begin position="162"/>
        <end position="181"/>
    </location>
</feature>
<dbReference type="OrthoDB" id="402389at2"/>
<feature type="signal peptide" evidence="2">
    <location>
        <begin position="1"/>
        <end position="18"/>
    </location>
</feature>
<accession>E8ZHJ4</accession>
<feature type="region of interest" description="Disordered" evidence="1">
    <location>
        <begin position="40"/>
        <end position="130"/>
    </location>
</feature>
<evidence type="ECO:0000313" key="3">
    <source>
        <dbReference type="EMBL" id="CBY92615.1"/>
    </source>
</evidence>
<dbReference type="Proteomes" id="UP000008637">
    <property type="component" value="Chromosome"/>
</dbReference>